<evidence type="ECO:0000313" key="3">
    <source>
        <dbReference type="EMBL" id="KAJ5079452.1"/>
    </source>
</evidence>
<dbReference type="InterPro" id="IPR051499">
    <property type="entry name" value="Phosducin-like_reg"/>
</dbReference>
<evidence type="ECO:0000313" key="4">
    <source>
        <dbReference type="Proteomes" id="UP001149090"/>
    </source>
</evidence>
<evidence type="ECO:0000259" key="2">
    <source>
        <dbReference type="Pfam" id="PF02114"/>
    </source>
</evidence>
<dbReference type="Gene3D" id="3.40.30.10">
    <property type="entry name" value="Glutaredoxin"/>
    <property type="match status" value="1"/>
</dbReference>
<dbReference type="EMBL" id="JAPDFW010000033">
    <property type="protein sequence ID" value="KAJ5079452.1"/>
    <property type="molecule type" value="Genomic_DNA"/>
</dbReference>
<gene>
    <name evidence="3" type="ORF">M0811_04473</name>
</gene>
<dbReference type="PANTHER" id="PTHR46052">
    <property type="entry name" value="PHOSDUCIN-LIKE PROTEIN"/>
    <property type="match status" value="1"/>
</dbReference>
<dbReference type="Pfam" id="PF02114">
    <property type="entry name" value="Phosducin"/>
    <property type="match status" value="1"/>
</dbReference>
<keyword evidence="4" id="KW-1185">Reference proteome</keyword>
<dbReference type="PANTHER" id="PTHR46052:SF1">
    <property type="entry name" value="PHOSDUCIN-LIKE PROTEIN"/>
    <property type="match status" value="1"/>
</dbReference>
<protein>
    <submittedName>
        <fullName evidence="3">Phosducin-like protein</fullName>
    </submittedName>
</protein>
<feature type="domain" description="Phosducin" evidence="2">
    <location>
        <begin position="14"/>
        <end position="122"/>
    </location>
</feature>
<accession>A0A9Q0RGQ0</accession>
<dbReference type="AlphaFoldDB" id="A0A9Q0RGQ0"/>
<name>A0A9Q0RGQ0_ANAIG</name>
<proteinExistence type="inferred from homology"/>
<organism evidence="3 4">
    <name type="scientific">Anaeramoeba ignava</name>
    <name type="common">Anaerobic marine amoeba</name>
    <dbReference type="NCBI Taxonomy" id="1746090"/>
    <lineage>
        <taxon>Eukaryota</taxon>
        <taxon>Metamonada</taxon>
        <taxon>Anaeramoebidae</taxon>
        <taxon>Anaeramoeba</taxon>
    </lineage>
</organism>
<comment type="caution">
    <text evidence="3">The sequence shown here is derived from an EMBL/GenBank/DDBJ whole genome shotgun (WGS) entry which is preliminary data.</text>
</comment>
<dbReference type="SUPFAM" id="SSF52833">
    <property type="entry name" value="Thioredoxin-like"/>
    <property type="match status" value="1"/>
</dbReference>
<sequence length="126" mass="14614">MNEMNFHNFKTFGVLGNVSSKTFLKAIEEENPDVLIILHLYSNRLKICQEINQMMTELATKFPRIKFLKGVANELSQGFDDLALPSLVIYKGGKLIDSLIRFTDKLPSNFDIDHFEHFLKKQNFLF</sequence>
<evidence type="ECO:0000256" key="1">
    <source>
        <dbReference type="ARBA" id="ARBA00009686"/>
    </source>
</evidence>
<dbReference type="Proteomes" id="UP001149090">
    <property type="component" value="Unassembled WGS sequence"/>
</dbReference>
<comment type="similarity">
    <text evidence="1">Belongs to the phosducin family.</text>
</comment>
<reference evidence="3" key="1">
    <citation type="submission" date="2022-10" db="EMBL/GenBank/DDBJ databases">
        <title>Novel sulphate-reducing endosymbionts in the free-living metamonad Anaeramoeba.</title>
        <authorList>
            <person name="Jerlstrom-Hultqvist J."/>
            <person name="Cepicka I."/>
            <person name="Gallot-Lavallee L."/>
            <person name="Salas-Leiva D."/>
            <person name="Curtis B.A."/>
            <person name="Zahonova K."/>
            <person name="Pipaliya S."/>
            <person name="Dacks J."/>
            <person name="Roger A.J."/>
        </authorList>
    </citation>
    <scope>NUCLEOTIDE SEQUENCE</scope>
    <source>
        <strain evidence="3">BMAN</strain>
    </source>
</reference>
<dbReference type="InterPro" id="IPR024253">
    <property type="entry name" value="Phosducin_thioredoxin-like_dom"/>
</dbReference>
<dbReference type="OrthoDB" id="70588at2759"/>
<dbReference type="InterPro" id="IPR036249">
    <property type="entry name" value="Thioredoxin-like_sf"/>
</dbReference>